<feature type="non-terminal residue" evidence="5">
    <location>
        <position position="111"/>
    </location>
</feature>
<dbReference type="InterPro" id="IPR010426">
    <property type="entry name" value="MTTB_MeTrfase"/>
</dbReference>
<sequence>MAGTDRTSSGAGRMGGRTARRALRAAPIPEEERAVKPGQSSGRYQPLTNTEVERIHRAALEALDQIGIANAISSCRELIIGAGGSLTEDGRLLFPKALVEDTIASAARNIV</sequence>
<protein>
    <recommendedName>
        <fullName evidence="6">Methyltransferase</fullName>
    </recommendedName>
</protein>
<accession>A0A381XZH8</accession>
<evidence type="ECO:0008006" key="6">
    <source>
        <dbReference type="Google" id="ProtNLM"/>
    </source>
</evidence>
<evidence type="ECO:0000256" key="2">
    <source>
        <dbReference type="ARBA" id="ARBA00022603"/>
    </source>
</evidence>
<dbReference type="AlphaFoldDB" id="A0A381XZH8"/>
<organism evidence="5">
    <name type="scientific">marine metagenome</name>
    <dbReference type="NCBI Taxonomy" id="408172"/>
    <lineage>
        <taxon>unclassified sequences</taxon>
        <taxon>metagenomes</taxon>
        <taxon>ecological metagenomes</taxon>
    </lineage>
</organism>
<dbReference type="Gene3D" id="3.20.20.480">
    <property type="entry name" value="Trimethylamine methyltransferase-like"/>
    <property type="match status" value="1"/>
</dbReference>
<name>A0A381XZH8_9ZZZZ</name>
<gene>
    <name evidence="5" type="ORF">METZ01_LOCUS122894</name>
</gene>
<evidence type="ECO:0000256" key="1">
    <source>
        <dbReference type="ARBA" id="ARBA00007137"/>
    </source>
</evidence>
<reference evidence="5" key="1">
    <citation type="submission" date="2018-05" db="EMBL/GenBank/DDBJ databases">
        <authorList>
            <person name="Lanie J.A."/>
            <person name="Ng W.-L."/>
            <person name="Kazmierczak K.M."/>
            <person name="Andrzejewski T.M."/>
            <person name="Davidsen T.M."/>
            <person name="Wayne K.J."/>
            <person name="Tettelin H."/>
            <person name="Glass J.I."/>
            <person name="Rusch D."/>
            <person name="Podicherti R."/>
            <person name="Tsui H.-C.T."/>
            <person name="Winkler M.E."/>
        </authorList>
    </citation>
    <scope>NUCLEOTIDE SEQUENCE</scope>
</reference>
<dbReference type="InterPro" id="IPR038601">
    <property type="entry name" value="MttB-like_sf"/>
</dbReference>
<evidence type="ECO:0000256" key="3">
    <source>
        <dbReference type="ARBA" id="ARBA00022679"/>
    </source>
</evidence>
<feature type="compositionally biased region" description="Polar residues" evidence="4">
    <location>
        <begin position="38"/>
        <end position="48"/>
    </location>
</feature>
<keyword evidence="2" id="KW-0489">Methyltransferase</keyword>
<evidence type="ECO:0000256" key="4">
    <source>
        <dbReference type="SAM" id="MobiDB-lite"/>
    </source>
</evidence>
<proteinExistence type="inferred from homology"/>
<feature type="region of interest" description="Disordered" evidence="4">
    <location>
        <begin position="1"/>
        <end position="48"/>
    </location>
</feature>
<keyword evidence="3" id="KW-0808">Transferase</keyword>
<evidence type="ECO:0000313" key="5">
    <source>
        <dbReference type="EMBL" id="SVA70040.1"/>
    </source>
</evidence>
<comment type="similarity">
    <text evidence="1">Belongs to the trimethylamine methyltransferase family.</text>
</comment>
<dbReference type="Pfam" id="PF06253">
    <property type="entry name" value="MTTB"/>
    <property type="match status" value="1"/>
</dbReference>
<dbReference type="GO" id="GO:0032259">
    <property type="term" value="P:methylation"/>
    <property type="evidence" value="ECO:0007669"/>
    <property type="project" value="UniProtKB-KW"/>
</dbReference>
<dbReference type="EMBL" id="UINC01016909">
    <property type="protein sequence ID" value="SVA70040.1"/>
    <property type="molecule type" value="Genomic_DNA"/>
</dbReference>
<dbReference type="GO" id="GO:0008168">
    <property type="term" value="F:methyltransferase activity"/>
    <property type="evidence" value="ECO:0007669"/>
    <property type="project" value="UniProtKB-KW"/>
</dbReference>
<dbReference type="GO" id="GO:0015948">
    <property type="term" value="P:methanogenesis"/>
    <property type="evidence" value="ECO:0007669"/>
    <property type="project" value="InterPro"/>
</dbReference>